<dbReference type="SUPFAM" id="SSF53187">
    <property type="entry name" value="Zn-dependent exopeptidases"/>
    <property type="match status" value="1"/>
</dbReference>
<sequence>MLAICQVDEKQLWDGLMSFRRLGRDHKGGITRLALSPEDMKARGRLLEYMKDAGLEVRVDEVGNIIGRLEGKVPDAPAVIAGSHIDTVINGGPFDGSLGVIGAVEAVRALIKAGISMTHPIEVISFQDEEGVRFGSGYTGSKGMFGKISRETLGLKDDQGITYKEAYEQAGFIPADFHKAARAPEDIKAYIEMHIEQSRQLEEQQLSVGVVKDIQGPLWLQVNIKGMADHAGATPMTIRSDAALAMAEVMLEVEAAASEEGGVGTVGKLKVFPDGINIIPGEAAFSIDFRHTITAKRDRMLSRVKQCFQEQEKKRGVHIEYQITKQVEPASCSEEIRKVIADSCVSAGLPVYEMNCGAGHDALILGEYVPFGMIFVRSRQGISHHPDEWSDEADCVNGANVLLETIRTLAE</sequence>
<evidence type="ECO:0000256" key="7">
    <source>
        <dbReference type="PIRSR" id="PIRSR001235-1"/>
    </source>
</evidence>
<feature type="binding site" evidence="7">
    <location>
        <position position="194"/>
    </location>
    <ligand>
        <name>Zn(2+)</name>
        <dbReference type="ChEBI" id="CHEBI:29105"/>
        <label>1</label>
    </ligand>
</feature>
<dbReference type="NCBIfam" id="NF006771">
    <property type="entry name" value="PRK09290.1-5"/>
    <property type="match status" value="1"/>
</dbReference>
<dbReference type="GO" id="GO:0046872">
    <property type="term" value="F:metal ion binding"/>
    <property type="evidence" value="ECO:0007669"/>
    <property type="project" value="UniProtKB-KW"/>
</dbReference>
<feature type="binding site" evidence="7">
    <location>
        <position position="84"/>
    </location>
    <ligand>
        <name>Zn(2+)</name>
        <dbReference type="ChEBI" id="CHEBI:29105"/>
        <label>1</label>
    </ligand>
</feature>
<keyword evidence="7" id="KW-0862">Zinc</keyword>
<reference evidence="9 10" key="1">
    <citation type="submission" date="2018-09" db="EMBL/GenBank/DDBJ databases">
        <title>Genomic Encyclopedia of Archaeal and Bacterial Type Strains, Phase II (KMG-II): from individual species to whole genera.</title>
        <authorList>
            <person name="Goeker M."/>
        </authorList>
    </citation>
    <scope>NUCLEOTIDE SEQUENCE [LARGE SCALE GENOMIC DNA]</scope>
    <source>
        <strain evidence="9 10">DSM 17008</strain>
    </source>
</reference>
<dbReference type="PANTHER" id="PTHR32494:SF19">
    <property type="entry name" value="ALLANTOATE DEIMINASE-RELATED"/>
    <property type="match status" value="1"/>
</dbReference>
<dbReference type="GO" id="GO:0016813">
    <property type="term" value="F:hydrolase activity, acting on carbon-nitrogen (but not peptide) bonds, in linear amidines"/>
    <property type="evidence" value="ECO:0007669"/>
    <property type="project" value="InterPro"/>
</dbReference>
<evidence type="ECO:0000256" key="6">
    <source>
        <dbReference type="ARBA" id="ARBA00023211"/>
    </source>
</evidence>
<feature type="binding site" evidence="7">
    <location>
        <position position="384"/>
    </location>
    <ligand>
        <name>Zn(2+)</name>
        <dbReference type="ChEBI" id="CHEBI:29105"/>
        <label>2</label>
    </ligand>
</feature>
<keyword evidence="4 7" id="KW-0479">Metal-binding</keyword>
<evidence type="ECO:0000256" key="1">
    <source>
        <dbReference type="ARBA" id="ARBA00001936"/>
    </source>
</evidence>
<dbReference type="SUPFAM" id="SSF55031">
    <property type="entry name" value="Bacterial exopeptidase dimerisation domain"/>
    <property type="match status" value="1"/>
</dbReference>
<keyword evidence="5" id="KW-0378">Hydrolase</keyword>
<dbReference type="InterPro" id="IPR036264">
    <property type="entry name" value="Bact_exopeptidase_dim_dom"/>
</dbReference>
<comment type="caution">
    <text evidence="9">The sequence shown here is derived from an EMBL/GenBank/DDBJ whole genome shotgun (WGS) entry which is preliminary data.</text>
</comment>
<organism evidence="9 10">
    <name type="scientific">Sinobaca qinghaiensis</name>
    <dbReference type="NCBI Taxonomy" id="342944"/>
    <lineage>
        <taxon>Bacteria</taxon>
        <taxon>Bacillati</taxon>
        <taxon>Bacillota</taxon>
        <taxon>Bacilli</taxon>
        <taxon>Bacillales</taxon>
        <taxon>Sporolactobacillaceae</taxon>
        <taxon>Sinobaca</taxon>
    </lineage>
</organism>
<proteinExistence type="inferred from homology"/>
<keyword evidence="6" id="KW-0464">Manganese</keyword>
<dbReference type="Pfam" id="PF01546">
    <property type="entry name" value="Peptidase_M20"/>
    <property type="match status" value="1"/>
</dbReference>
<dbReference type="OrthoDB" id="9808195at2"/>
<dbReference type="NCBIfam" id="TIGR01879">
    <property type="entry name" value="hydantase"/>
    <property type="match status" value="1"/>
</dbReference>
<feature type="binding site" evidence="7">
    <location>
        <position position="130"/>
    </location>
    <ligand>
        <name>Zn(2+)</name>
        <dbReference type="ChEBI" id="CHEBI:29105"/>
        <label>2</label>
    </ligand>
</feature>
<dbReference type="PANTHER" id="PTHR32494">
    <property type="entry name" value="ALLANTOATE DEIMINASE-RELATED"/>
    <property type="match status" value="1"/>
</dbReference>
<dbReference type="InterPro" id="IPR002933">
    <property type="entry name" value="Peptidase_M20"/>
</dbReference>
<dbReference type="Gene3D" id="3.40.630.10">
    <property type="entry name" value="Zn peptidases"/>
    <property type="match status" value="1"/>
</dbReference>
<comment type="subunit">
    <text evidence="3">Homodimer.</text>
</comment>
<dbReference type="RefSeq" id="WP_120192915.1">
    <property type="nucleotide sequence ID" value="NZ_RAPK01000008.1"/>
</dbReference>
<comment type="cofactor">
    <cofactor evidence="7">
        <name>Zn(2+)</name>
        <dbReference type="ChEBI" id="CHEBI:29105"/>
    </cofactor>
    <text evidence="7">Binds 2 Zn(2+) ions per subunit.</text>
</comment>
<comment type="cofactor">
    <cofactor evidence="1">
        <name>Mn(2+)</name>
        <dbReference type="ChEBI" id="CHEBI:29035"/>
    </cofactor>
</comment>
<keyword evidence="10" id="KW-1185">Reference proteome</keyword>
<feature type="binding site" evidence="7">
    <location>
        <position position="95"/>
    </location>
    <ligand>
        <name>Zn(2+)</name>
        <dbReference type="ChEBI" id="CHEBI:29105"/>
        <label>2</label>
    </ligand>
</feature>
<gene>
    <name evidence="9" type="ORF">ATL39_1714</name>
</gene>
<dbReference type="PIRSF" id="PIRSF001235">
    <property type="entry name" value="Amidase_carbamoylase"/>
    <property type="match status" value="1"/>
</dbReference>
<feature type="domain" description="Peptidase M20 dimerisation" evidence="8">
    <location>
        <begin position="216"/>
        <end position="314"/>
    </location>
</feature>
<dbReference type="EMBL" id="RAPK01000008">
    <property type="protein sequence ID" value="RKD73420.1"/>
    <property type="molecule type" value="Genomic_DNA"/>
</dbReference>
<dbReference type="Gene3D" id="3.30.70.360">
    <property type="match status" value="1"/>
</dbReference>
<evidence type="ECO:0000313" key="9">
    <source>
        <dbReference type="EMBL" id="RKD73420.1"/>
    </source>
</evidence>
<dbReference type="Proteomes" id="UP000285120">
    <property type="component" value="Unassembled WGS sequence"/>
</dbReference>
<accession>A0A419V4J4</accession>
<evidence type="ECO:0000256" key="3">
    <source>
        <dbReference type="ARBA" id="ARBA00011738"/>
    </source>
</evidence>
<protein>
    <submittedName>
        <fullName evidence="9">Allantoate deiminase</fullName>
    </submittedName>
</protein>
<comment type="similarity">
    <text evidence="2">Belongs to the peptidase M20 family.</text>
</comment>
<evidence type="ECO:0000256" key="2">
    <source>
        <dbReference type="ARBA" id="ARBA00006153"/>
    </source>
</evidence>
<dbReference type="InterPro" id="IPR011650">
    <property type="entry name" value="Peptidase_M20_dimer"/>
</dbReference>
<feature type="binding site" evidence="7">
    <location>
        <position position="95"/>
    </location>
    <ligand>
        <name>Zn(2+)</name>
        <dbReference type="ChEBI" id="CHEBI:29105"/>
        <label>1</label>
    </ligand>
</feature>
<name>A0A419V4J4_9BACL</name>
<dbReference type="CDD" id="cd03884">
    <property type="entry name" value="M20_bAS"/>
    <property type="match status" value="1"/>
</dbReference>
<dbReference type="AlphaFoldDB" id="A0A419V4J4"/>
<evidence type="ECO:0000256" key="5">
    <source>
        <dbReference type="ARBA" id="ARBA00022801"/>
    </source>
</evidence>
<evidence type="ECO:0000259" key="8">
    <source>
        <dbReference type="Pfam" id="PF07687"/>
    </source>
</evidence>
<evidence type="ECO:0000313" key="10">
    <source>
        <dbReference type="Proteomes" id="UP000285120"/>
    </source>
</evidence>
<dbReference type="Pfam" id="PF07687">
    <property type="entry name" value="M20_dimer"/>
    <property type="match status" value="1"/>
</dbReference>
<evidence type="ECO:0000256" key="4">
    <source>
        <dbReference type="ARBA" id="ARBA00022723"/>
    </source>
</evidence>
<dbReference type="InterPro" id="IPR010158">
    <property type="entry name" value="Amidase_Cbmase"/>
</dbReference>